<dbReference type="GO" id="GO:0015297">
    <property type="term" value="F:antiporter activity"/>
    <property type="evidence" value="ECO:0007669"/>
    <property type="project" value="InterPro"/>
</dbReference>
<feature type="transmembrane region" description="Helical" evidence="7">
    <location>
        <begin position="257"/>
        <end position="279"/>
    </location>
</feature>
<dbReference type="EMBL" id="FOCG01000001">
    <property type="protein sequence ID" value="SEM58730.1"/>
    <property type="molecule type" value="Genomic_DNA"/>
</dbReference>
<evidence type="ECO:0000256" key="1">
    <source>
        <dbReference type="ARBA" id="ARBA00004651"/>
    </source>
</evidence>
<feature type="transmembrane region" description="Helical" evidence="7">
    <location>
        <begin position="356"/>
        <end position="377"/>
    </location>
</feature>
<dbReference type="PANTHER" id="PTHR42925:SF1">
    <property type="entry name" value="VIRULENCE FACTOR MVIN"/>
    <property type="match status" value="1"/>
</dbReference>
<dbReference type="STRING" id="474960.SAMN05216180_0722"/>
<organism evidence="8 9">
    <name type="scientific">Hydrogenoanaerobacterium saccharovorans</name>
    <dbReference type="NCBI Taxonomy" id="474960"/>
    <lineage>
        <taxon>Bacteria</taxon>
        <taxon>Bacillati</taxon>
        <taxon>Bacillota</taxon>
        <taxon>Clostridia</taxon>
        <taxon>Eubacteriales</taxon>
        <taxon>Oscillospiraceae</taxon>
        <taxon>Hydrogenoanaerobacterium</taxon>
    </lineage>
</organism>
<dbReference type="GO" id="GO:0042910">
    <property type="term" value="F:xenobiotic transmembrane transporter activity"/>
    <property type="evidence" value="ECO:0007669"/>
    <property type="project" value="InterPro"/>
</dbReference>
<feature type="transmembrane region" description="Helical" evidence="7">
    <location>
        <begin position="137"/>
        <end position="158"/>
    </location>
</feature>
<evidence type="ECO:0000256" key="2">
    <source>
        <dbReference type="ARBA" id="ARBA00022448"/>
    </source>
</evidence>
<feature type="transmembrane region" description="Helical" evidence="7">
    <location>
        <begin position="22"/>
        <end position="44"/>
    </location>
</feature>
<feature type="transmembrane region" description="Helical" evidence="7">
    <location>
        <begin position="64"/>
        <end position="84"/>
    </location>
</feature>
<evidence type="ECO:0000256" key="6">
    <source>
        <dbReference type="ARBA" id="ARBA00023136"/>
    </source>
</evidence>
<feature type="transmembrane region" description="Helical" evidence="7">
    <location>
        <begin position="96"/>
        <end position="117"/>
    </location>
</feature>
<dbReference type="InterPro" id="IPR002528">
    <property type="entry name" value="MATE_fam"/>
</dbReference>
<evidence type="ECO:0000256" key="4">
    <source>
        <dbReference type="ARBA" id="ARBA00022692"/>
    </source>
</evidence>
<feature type="transmembrane region" description="Helical" evidence="7">
    <location>
        <begin position="285"/>
        <end position="304"/>
    </location>
</feature>
<evidence type="ECO:0000256" key="5">
    <source>
        <dbReference type="ARBA" id="ARBA00022989"/>
    </source>
</evidence>
<feature type="transmembrane region" description="Helical" evidence="7">
    <location>
        <begin position="193"/>
        <end position="215"/>
    </location>
</feature>
<dbReference type="NCBIfam" id="TIGR00797">
    <property type="entry name" value="matE"/>
    <property type="match status" value="1"/>
</dbReference>
<proteinExistence type="predicted"/>
<dbReference type="InterPro" id="IPR048279">
    <property type="entry name" value="MdtK-like"/>
</dbReference>
<dbReference type="AlphaFoldDB" id="A0A1H7ZK19"/>
<protein>
    <submittedName>
        <fullName evidence="8">Putative efflux protein, MATE family</fullName>
    </submittedName>
</protein>
<feature type="transmembrane region" description="Helical" evidence="7">
    <location>
        <begin position="389"/>
        <end position="409"/>
    </location>
</feature>
<reference evidence="8 9" key="1">
    <citation type="submission" date="2016-10" db="EMBL/GenBank/DDBJ databases">
        <authorList>
            <person name="de Groot N.N."/>
        </authorList>
    </citation>
    <scope>NUCLEOTIDE SEQUENCE [LARGE SCALE GENOMIC DNA]</scope>
    <source>
        <strain evidence="8 9">CGMCC 1.5070</strain>
    </source>
</reference>
<dbReference type="CDD" id="cd13134">
    <property type="entry name" value="MATE_like_8"/>
    <property type="match status" value="1"/>
</dbReference>
<keyword evidence="6 7" id="KW-0472">Membrane</keyword>
<keyword evidence="4 7" id="KW-0812">Transmembrane</keyword>
<feature type="transmembrane region" description="Helical" evidence="7">
    <location>
        <begin position="415"/>
        <end position="436"/>
    </location>
</feature>
<evidence type="ECO:0000313" key="8">
    <source>
        <dbReference type="EMBL" id="SEM58730.1"/>
    </source>
</evidence>
<keyword evidence="2" id="KW-0813">Transport</keyword>
<keyword evidence="3" id="KW-1003">Cell membrane</keyword>
<comment type="subcellular location">
    <subcellularLocation>
        <location evidence="1">Cell membrane</location>
        <topology evidence="1">Multi-pass membrane protein</topology>
    </subcellularLocation>
</comment>
<dbReference type="Pfam" id="PF01554">
    <property type="entry name" value="MatE"/>
    <property type="match status" value="2"/>
</dbReference>
<evidence type="ECO:0000313" key="9">
    <source>
        <dbReference type="Proteomes" id="UP000199158"/>
    </source>
</evidence>
<evidence type="ECO:0000256" key="7">
    <source>
        <dbReference type="SAM" id="Phobius"/>
    </source>
</evidence>
<dbReference type="PANTHER" id="PTHR42925">
    <property type="entry name" value="MULTIDRUG AND TOXIN EFFLUX PROTEIN MATE FAMILY"/>
    <property type="match status" value="1"/>
</dbReference>
<dbReference type="GO" id="GO:0005886">
    <property type="term" value="C:plasma membrane"/>
    <property type="evidence" value="ECO:0007669"/>
    <property type="project" value="UniProtKB-SubCell"/>
</dbReference>
<feature type="transmembrane region" description="Helical" evidence="7">
    <location>
        <begin position="170"/>
        <end position="187"/>
    </location>
</feature>
<gene>
    <name evidence="8" type="ORF">SAMN05216180_0722</name>
</gene>
<accession>A0A1H7ZK19</accession>
<keyword evidence="9" id="KW-1185">Reference proteome</keyword>
<name>A0A1H7ZK19_9FIRM</name>
<feature type="transmembrane region" description="Helical" evidence="7">
    <location>
        <begin position="325"/>
        <end position="344"/>
    </location>
</feature>
<evidence type="ECO:0000256" key="3">
    <source>
        <dbReference type="ARBA" id="ARBA00022475"/>
    </source>
</evidence>
<keyword evidence="5 7" id="KW-1133">Transmembrane helix</keyword>
<dbReference type="Proteomes" id="UP000199158">
    <property type="component" value="Unassembled WGS sequence"/>
</dbReference>
<sequence>MIWGKHMNNLEQYTNRRTMLKLTWPIFIEIVLQMLVGNMDQVMVSRYSQNSVGAIGNANQIMNVLLLTFSVISMATTILVSQYLGSNSYQRVAETYTIAIIVNLLFSLIVSGVLVVFNQPIFQWMHVPKELMHESSQYISVIGAFISFQAIFLTFSAFFRSNAWMKESMYISVVINLLNILGNTFLIPKSGVVGAAISSNISRFVGVVLIIIIFIKKSHIKISVRWPKPFPVKQLKSLLAIGLPSAGESLSYNFSQIVIMSFANTFGTITINTKVYAGMFAMLSYLYASAIGQAQQIVVGYFIGAKMLDEAYLGVRKTLNSAVKISLLISTTLFLFSSYTFRLLTDNPEVISLGKIIMGIEIFLEVGRAVNIVLVRALQGTGDIRYPTIVGIVCQWVIAVGGSLVLGVLLDMGLVGIWIGMAMDECIRAVIFMFRWKSGKWRNKRIVEA</sequence>
<dbReference type="PIRSF" id="PIRSF006603">
    <property type="entry name" value="DinF"/>
    <property type="match status" value="1"/>
</dbReference>
<dbReference type="InterPro" id="IPR047135">
    <property type="entry name" value="YsiQ"/>
</dbReference>